<dbReference type="EMBL" id="JANPWB010000007">
    <property type="protein sequence ID" value="KAJ1170340.1"/>
    <property type="molecule type" value="Genomic_DNA"/>
</dbReference>
<feature type="region of interest" description="Disordered" evidence="1">
    <location>
        <begin position="382"/>
        <end position="428"/>
    </location>
</feature>
<dbReference type="InterPro" id="IPR033557">
    <property type="entry name" value="CIMAP2"/>
</dbReference>
<dbReference type="PANTHER" id="PTHR34914">
    <property type="entry name" value="LYMPHOCYTE EXPANSION MOLECULE"/>
    <property type="match status" value="1"/>
</dbReference>
<evidence type="ECO:0008006" key="4">
    <source>
        <dbReference type="Google" id="ProtNLM"/>
    </source>
</evidence>
<dbReference type="PANTHER" id="PTHR34914:SF1">
    <property type="entry name" value="LYMPHOCYTE EXPANSION MOLECULE"/>
    <property type="match status" value="1"/>
</dbReference>
<sequence length="428" mass="47362">MAAKRFEGAPFGSQAARFDVSAIYPRCKKKGSYTQVPYCKKANSYEEQRLGPGTYNVTQGDFIPCNVMKKASGPGWKRAQETERLTQMPHLLYKEMWEKQRFLKENMGPGRYNIKDFLELGLMKPGSSRGVCETRDPRFKESAQFATPGPGTYGKGGNPYALLEEKERQCGICRGIMDSKTTKGLPYPGMASNLGPGTYNVRNYMDDLLNRVVSIRGPYDLFTGERTKIASGYFATPKGNNLELGTDTVRSFVEDLNLPEKRKHGVFGPISEHPHVPAERICNCTLAQCPRKPDAPGPASYNAKPVSAPAAGRGHPPFNSSAKRFDNRLCSLFFTSDNPVGVGRYDITKKLHGETSTTYRSAFLAKKDRYLDNAVRDKQLQERTQSTNTARGKKALFTALPLPPPPPTNQSTPAAAPRPNTSKELSVN</sequence>
<dbReference type="Pfam" id="PF07004">
    <property type="entry name" value="SHIPPO-rpt"/>
    <property type="match status" value="1"/>
</dbReference>
<evidence type="ECO:0000313" key="3">
    <source>
        <dbReference type="Proteomes" id="UP001066276"/>
    </source>
</evidence>
<dbReference type="InterPro" id="IPR010736">
    <property type="entry name" value="SHIPPO-rpt"/>
</dbReference>
<dbReference type="Proteomes" id="UP001066276">
    <property type="component" value="Chromosome 4_1"/>
</dbReference>
<proteinExistence type="predicted"/>
<protein>
    <recommendedName>
        <fullName evidence="4">Lymphocyte expansion molecule</fullName>
    </recommendedName>
</protein>
<gene>
    <name evidence="2" type="ORF">NDU88_002218</name>
</gene>
<name>A0AAV7T278_PLEWA</name>
<evidence type="ECO:0000256" key="1">
    <source>
        <dbReference type="SAM" id="MobiDB-lite"/>
    </source>
</evidence>
<evidence type="ECO:0000313" key="2">
    <source>
        <dbReference type="EMBL" id="KAJ1170340.1"/>
    </source>
</evidence>
<feature type="compositionally biased region" description="Polar residues" evidence="1">
    <location>
        <begin position="419"/>
        <end position="428"/>
    </location>
</feature>
<dbReference type="AlphaFoldDB" id="A0AAV7T278"/>
<comment type="caution">
    <text evidence="2">The sequence shown here is derived from an EMBL/GenBank/DDBJ whole genome shotgun (WGS) entry which is preliminary data.</text>
</comment>
<organism evidence="2 3">
    <name type="scientific">Pleurodeles waltl</name>
    <name type="common">Iberian ribbed newt</name>
    <dbReference type="NCBI Taxonomy" id="8319"/>
    <lineage>
        <taxon>Eukaryota</taxon>
        <taxon>Metazoa</taxon>
        <taxon>Chordata</taxon>
        <taxon>Craniata</taxon>
        <taxon>Vertebrata</taxon>
        <taxon>Euteleostomi</taxon>
        <taxon>Amphibia</taxon>
        <taxon>Batrachia</taxon>
        <taxon>Caudata</taxon>
        <taxon>Salamandroidea</taxon>
        <taxon>Salamandridae</taxon>
        <taxon>Pleurodelinae</taxon>
        <taxon>Pleurodeles</taxon>
    </lineage>
</organism>
<reference evidence="2" key="1">
    <citation type="journal article" date="2022" name="bioRxiv">
        <title>Sequencing and chromosome-scale assembly of the giantPleurodeles waltlgenome.</title>
        <authorList>
            <person name="Brown T."/>
            <person name="Elewa A."/>
            <person name="Iarovenko S."/>
            <person name="Subramanian E."/>
            <person name="Araus A.J."/>
            <person name="Petzold A."/>
            <person name="Susuki M."/>
            <person name="Suzuki K.-i.T."/>
            <person name="Hayashi T."/>
            <person name="Toyoda A."/>
            <person name="Oliveira C."/>
            <person name="Osipova E."/>
            <person name="Leigh N.D."/>
            <person name="Simon A."/>
            <person name="Yun M.H."/>
        </authorList>
    </citation>
    <scope>NUCLEOTIDE SEQUENCE</scope>
    <source>
        <strain evidence="2">20211129_DDA</strain>
        <tissue evidence="2">Liver</tissue>
    </source>
</reference>
<keyword evidence="3" id="KW-1185">Reference proteome</keyword>
<accession>A0AAV7T278</accession>